<dbReference type="RefSeq" id="XP_067544617.1">
    <property type="nucleotide sequence ID" value="XM_067689143.1"/>
</dbReference>
<reference evidence="1 2" key="1">
    <citation type="submission" date="2016-02" db="EMBL/GenBank/DDBJ databases">
        <title>Discovery of a natural microsporidian pathogen with a broad tissue tropism in Caenorhabditis elegans.</title>
        <authorList>
            <person name="Luallen R.J."/>
            <person name="Reinke A.W."/>
            <person name="Tong L."/>
            <person name="Botts M.R."/>
            <person name="Felix M.-A."/>
            <person name="Troemel E.R."/>
        </authorList>
    </citation>
    <scope>NUCLEOTIDE SEQUENCE [LARGE SCALE GENOMIC DNA]</scope>
    <source>
        <strain evidence="1 2">JUm2807</strain>
    </source>
</reference>
<dbReference type="OrthoDB" id="2187087at2759"/>
<keyword evidence="2" id="KW-1185">Reference proteome</keyword>
<name>A0A177EG92_9MICR</name>
<dbReference type="VEuPathDB" id="MicrosporidiaDB:NEDG_01725"/>
<dbReference type="EMBL" id="LTDL01000037">
    <property type="protein sequence ID" value="OAG30142.1"/>
    <property type="molecule type" value="Genomic_DNA"/>
</dbReference>
<comment type="caution">
    <text evidence="1">The sequence shown here is derived from an EMBL/GenBank/DDBJ whole genome shotgun (WGS) entry which is preliminary data.</text>
</comment>
<sequence length="307" mass="34832">MKKLGIYMNESAAVYKNKRAVPETWKDSMSLCSPDQSIREKEDEVFLEVKRRLYEEHRGAGVVRFKIGESSSTSTIDFHRVADTCAVSRVVYIVNVKQSVVPIEKYTRGESSLFMKNFEMAEKRVKYSCKSGTLTASFKEVLDESVLSVVFVLDSPMKRLKSLIDKRKQTDGKDITRKALVLLSQLLEASQALNAPVLDILNVYVRETSDGVDVLHLPITKNRESAVEYLYALVSLLIPTYTAMEKAVIMNRMVKEKKTEGALQEILLQIYESWGVSDWKERYAAISKRILAHATGYAARQEVKNKA</sequence>
<protein>
    <submittedName>
        <fullName evidence="1">Uncharacterized protein</fullName>
    </submittedName>
</protein>
<evidence type="ECO:0000313" key="1">
    <source>
        <dbReference type="EMBL" id="OAG30142.1"/>
    </source>
</evidence>
<accession>A0A177EG92</accession>
<proteinExistence type="predicted"/>
<evidence type="ECO:0000313" key="2">
    <source>
        <dbReference type="Proteomes" id="UP000185944"/>
    </source>
</evidence>
<dbReference type="Proteomes" id="UP000185944">
    <property type="component" value="Unassembled WGS sequence"/>
</dbReference>
<dbReference type="GeneID" id="93648075"/>
<organism evidence="1 2">
    <name type="scientific">Nematocida displodere</name>
    <dbReference type="NCBI Taxonomy" id="1805483"/>
    <lineage>
        <taxon>Eukaryota</taxon>
        <taxon>Fungi</taxon>
        <taxon>Fungi incertae sedis</taxon>
        <taxon>Microsporidia</taxon>
        <taxon>Nematocida</taxon>
    </lineage>
</organism>
<gene>
    <name evidence="1" type="ORF">NEDG_01725</name>
</gene>
<dbReference type="AlphaFoldDB" id="A0A177EG92"/>